<dbReference type="PROSITE" id="PS00194">
    <property type="entry name" value="THIOREDOXIN_1"/>
    <property type="match status" value="1"/>
</dbReference>
<evidence type="ECO:0000313" key="6">
    <source>
        <dbReference type="Proteomes" id="UP000287527"/>
    </source>
</evidence>
<name>A0A3S3TZC1_9FLAO</name>
<dbReference type="InterPro" id="IPR017937">
    <property type="entry name" value="Thioredoxin_CS"/>
</dbReference>
<gene>
    <name evidence="5" type="ORF">EPI11_12755</name>
</gene>
<reference evidence="5 6" key="1">
    <citation type="submission" date="2019-01" db="EMBL/GenBank/DDBJ databases">
        <title>Flavobacterium sp. nov.,isolated from freshwater.</title>
        <authorList>
            <person name="Zhang R."/>
            <person name="Du Z.-J."/>
        </authorList>
    </citation>
    <scope>NUCLEOTIDE SEQUENCE [LARGE SCALE GENOMIC DNA]</scope>
    <source>
        <strain evidence="5 6">1E403</strain>
    </source>
</reference>
<dbReference type="InterPro" id="IPR036249">
    <property type="entry name" value="Thioredoxin-like_sf"/>
</dbReference>
<evidence type="ECO:0000256" key="2">
    <source>
        <dbReference type="ARBA" id="ARBA00023284"/>
    </source>
</evidence>
<dbReference type="PANTHER" id="PTHR15337">
    <property type="entry name" value="ANTERIOR GRADIENT PROTEIN-RELATED"/>
    <property type="match status" value="1"/>
</dbReference>
<feature type="chain" id="PRO_5018638828" evidence="3">
    <location>
        <begin position="21"/>
        <end position="172"/>
    </location>
</feature>
<dbReference type="PANTHER" id="PTHR15337:SF11">
    <property type="entry name" value="THIOREDOXIN DOMAIN-CONTAINING PROTEIN"/>
    <property type="match status" value="1"/>
</dbReference>
<dbReference type="SUPFAM" id="SSF52833">
    <property type="entry name" value="Thioredoxin-like"/>
    <property type="match status" value="1"/>
</dbReference>
<sequence length="172" mass="19294">MKLKSVIICLLLLGSLTSMKAQEQASVIIEKAYTQAKRENKKVFVMFHASWCGWCKKMDKAMESDACKSLFNDNYVIAHLTVQESPKNQNLENPGGEDYLKRFKGDRAGLPFWVILDSSGNVLADSFNVKNENLGCPSTPPEVTEFTAKLKKTSKLNDKQLAVIAKEFTIKK</sequence>
<accession>A0A3S3TZC1</accession>
<dbReference type="Pfam" id="PF13899">
    <property type="entry name" value="Thioredoxin_7"/>
    <property type="match status" value="1"/>
</dbReference>
<comment type="caution">
    <text evidence="5">The sequence shown here is derived from an EMBL/GenBank/DDBJ whole genome shotgun (WGS) entry which is preliminary data.</text>
</comment>
<keyword evidence="1 3" id="KW-0732">Signal</keyword>
<evidence type="ECO:0000259" key="4">
    <source>
        <dbReference type="PROSITE" id="PS51352"/>
    </source>
</evidence>
<dbReference type="EMBL" id="SBII01000009">
    <property type="protein sequence ID" value="RWW98792.1"/>
    <property type="molecule type" value="Genomic_DNA"/>
</dbReference>
<organism evidence="5 6">
    <name type="scientific">Flavobacterium cerinum</name>
    <dbReference type="NCBI Taxonomy" id="2502784"/>
    <lineage>
        <taxon>Bacteria</taxon>
        <taxon>Pseudomonadati</taxon>
        <taxon>Bacteroidota</taxon>
        <taxon>Flavobacteriia</taxon>
        <taxon>Flavobacteriales</taxon>
        <taxon>Flavobacteriaceae</taxon>
        <taxon>Flavobacterium</taxon>
    </lineage>
</organism>
<dbReference type="RefSeq" id="WP_128390368.1">
    <property type="nucleotide sequence ID" value="NZ_SBII01000009.1"/>
</dbReference>
<evidence type="ECO:0000256" key="1">
    <source>
        <dbReference type="ARBA" id="ARBA00022729"/>
    </source>
</evidence>
<dbReference type="OrthoDB" id="120730at2"/>
<dbReference type="AlphaFoldDB" id="A0A3S3TZC1"/>
<dbReference type="InterPro" id="IPR013766">
    <property type="entry name" value="Thioredoxin_domain"/>
</dbReference>
<proteinExistence type="predicted"/>
<keyword evidence="2" id="KW-0676">Redox-active center</keyword>
<dbReference type="Gene3D" id="3.40.30.10">
    <property type="entry name" value="Glutaredoxin"/>
    <property type="match status" value="1"/>
</dbReference>
<evidence type="ECO:0000313" key="5">
    <source>
        <dbReference type="EMBL" id="RWW98792.1"/>
    </source>
</evidence>
<feature type="signal peptide" evidence="3">
    <location>
        <begin position="1"/>
        <end position="20"/>
    </location>
</feature>
<dbReference type="InterPro" id="IPR051099">
    <property type="entry name" value="AGR/TXD"/>
</dbReference>
<protein>
    <submittedName>
        <fullName evidence="5">Thioredoxin family protein</fullName>
    </submittedName>
</protein>
<dbReference type="Proteomes" id="UP000287527">
    <property type="component" value="Unassembled WGS sequence"/>
</dbReference>
<keyword evidence="6" id="KW-1185">Reference proteome</keyword>
<evidence type="ECO:0000256" key="3">
    <source>
        <dbReference type="SAM" id="SignalP"/>
    </source>
</evidence>
<feature type="domain" description="Thioredoxin" evidence="4">
    <location>
        <begin position="10"/>
        <end position="152"/>
    </location>
</feature>
<dbReference type="PROSITE" id="PS51352">
    <property type="entry name" value="THIOREDOXIN_2"/>
    <property type="match status" value="1"/>
</dbReference>